<organism evidence="1 2">
    <name type="scientific">Nostocoides australiense Ben110</name>
    <dbReference type="NCBI Taxonomy" id="1193182"/>
    <lineage>
        <taxon>Bacteria</taxon>
        <taxon>Bacillati</taxon>
        <taxon>Actinomycetota</taxon>
        <taxon>Actinomycetes</taxon>
        <taxon>Micrococcales</taxon>
        <taxon>Intrasporangiaceae</taxon>
        <taxon>Nostocoides</taxon>
    </lineage>
</organism>
<dbReference type="AlphaFoldDB" id="W6K1J1"/>
<name>W6K1J1_9MICO</name>
<comment type="caution">
    <text evidence="1">The sequence shown here is derived from an EMBL/GenBank/DDBJ whole genome shotgun (WGS) entry which is preliminary data.</text>
</comment>
<proteinExistence type="predicted"/>
<gene>
    <name evidence="1" type="ORF">BN11_650010</name>
</gene>
<dbReference type="RefSeq" id="WP_157043998.1">
    <property type="nucleotide sequence ID" value="NZ_HG764815.1"/>
</dbReference>
<dbReference type="STRING" id="1193182.BN11_650010"/>
<sequence length="74" mass="8631">MPTQSTMDLFPEEWDWVRLSIGRTPATTADAWADLREAEDVYRRDNDLLPFDGTSEWTNKPSVRNLNAGWCRRT</sequence>
<accession>W6K1J1</accession>
<protein>
    <submittedName>
        <fullName evidence="1">Uncharacterized protein</fullName>
    </submittedName>
</protein>
<dbReference type="EMBL" id="CAJA01000491">
    <property type="protein sequence ID" value="CCH75337.1"/>
    <property type="molecule type" value="Genomic_DNA"/>
</dbReference>
<evidence type="ECO:0000313" key="2">
    <source>
        <dbReference type="Proteomes" id="UP000035763"/>
    </source>
</evidence>
<reference evidence="1 2" key="1">
    <citation type="journal article" date="2013" name="ISME J.">
        <title>A metabolic model for members of the genus Tetrasphaera involved in enhanced biological phosphorus removal.</title>
        <authorList>
            <person name="Kristiansen R."/>
            <person name="Nguyen H.T.T."/>
            <person name="Saunders A.M."/>
            <person name="Nielsen J.L."/>
            <person name="Wimmer R."/>
            <person name="Le V.Q."/>
            <person name="McIlroy S.J."/>
            <person name="Petrovski S."/>
            <person name="Seviour R.J."/>
            <person name="Calteau A."/>
            <person name="Nielsen K.L."/>
            <person name="Nielsen P.H."/>
        </authorList>
    </citation>
    <scope>NUCLEOTIDE SEQUENCE [LARGE SCALE GENOMIC DNA]</scope>
    <source>
        <strain evidence="1 2">Ben110</strain>
    </source>
</reference>
<dbReference type="Proteomes" id="UP000035763">
    <property type="component" value="Unassembled WGS sequence"/>
</dbReference>
<evidence type="ECO:0000313" key="1">
    <source>
        <dbReference type="EMBL" id="CCH75337.1"/>
    </source>
</evidence>
<keyword evidence="2" id="KW-1185">Reference proteome</keyword>